<evidence type="ECO:0000256" key="7">
    <source>
        <dbReference type="SAM" id="MobiDB-lite"/>
    </source>
</evidence>
<dbReference type="GO" id="GO:0051279">
    <property type="term" value="P:regulation of release of sequestered calcium ion into cytosol"/>
    <property type="evidence" value="ECO:0007669"/>
    <property type="project" value="TreeGrafter"/>
</dbReference>
<keyword evidence="4" id="KW-0703">Sarcoplasmic reticulum</keyword>
<gene>
    <name evidence="9" type="ORF">TELCIR_03707</name>
</gene>
<dbReference type="InterPro" id="IPR036249">
    <property type="entry name" value="Thioredoxin-like_sf"/>
</dbReference>
<feature type="region of interest" description="Disordered" evidence="7">
    <location>
        <begin position="441"/>
        <end position="471"/>
    </location>
</feature>
<evidence type="ECO:0000256" key="5">
    <source>
        <dbReference type="ARBA" id="ARBA00023179"/>
    </source>
</evidence>
<keyword evidence="5" id="KW-0514">Muscle protein</keyword>
<evidence type="ECO:0000256" key="3">
    <source>
        <dbReference type="ARBA" id="ARBA00022837"/>
    </source>
</evidence>
<protein>
    <recommendedName>
        <fullName evidence="6">Calsequestrin</fullName>
    </recommendedName>
</protein>
<comment type="similarity">
    <text evidence="2 6">Belongs to the calsequestrin family.</text>
</comment>
<keyword evidence="8" id="KW-0732">Signal</keyword>
<keyword evidence="10" id="KW-1185">Reference proteome</keyword>
<accession>A0A2G9UVL9</accession>
<feature type="chain" id="PRO_5013849824" description="Calsequestrin" evidence="8">
    <location>
        <begin position="19"/>
        <end position="471"/>
    </location>
</feature>
<dbReference type="EMBL" id="KZ345305">
    <property type="protein sequence ID" value="PIO74284.1"/>
    <property type="molecule type" value="Genomic_DNA"/>
</dbReference>
<dbReference type="OrthoDB" id="10038131at2759"/>
<dbReference type="Gene3D" id="3.40.30.10">
    <property type="entry name" value="Glutaredoxin"/>
    <property type="match status" value="4"/>
</dbReference>
<evidence type="ECO:0000313" key="9">
    <source>
        <dbReference type="EMBL" id="PIO74284.1"/>
    </source>
</evidence>
<dbReference type="PANTHER" id="PTHR10033">
    <property type="entry name" value="CALSEQUESTRIN"/>
    <property type="match status" value="1"/>
</dbReference>
<proteinExistence type="inferred from homology"/>
<evidence type="ECO:0000256" key="8">
    <source>
        <dbReference type="SAM" id="SignalP"/>
    </source>
</evidence>
<organism evidence="9 10">
    <name type="scientific">Teladorsagia circumcincta</name>
    <name type="common">Brown stomach worm</name>
    <name type="synonym">Ostertagia circumcincta</name>
    <dbReference type="NCBI Taxonomy" id="45464"/>
    <lineage>
        <taxon>Eukaryota</taxon>
        <taxon>Metazoa</taxon>
        <taxon>Ecdysozoa</taxon>
        <taxon>Nematoda</taxon>
        <taxon>Chromadorea</taxon>
        <taxon>Rhabditida</taxon>
        <taxon>Rhabditina</taxon>
        <taxon>Rhabditomorpha</taxon>
        <taxon>Strongyloidea</taxon>
        <taxon>Trichostrongylidae</taxon>
        <taxon>Teladorsagia</taxon>
    </lineage>
</organism>
<keyword evidence="3 6" id="KW-0106">Calcium</keyword>
<evidence type="ECO:0000256" key="4">
    <source>
        <dbReference type="ARBA" id="ARBA00022951"/>
    </source>
</evidence>
<name>A0A2G9UVL9_TELCI</name>
<dbReference type="PANTHER" id="PTHR10033:SF0">
    <property type="entry name" value="CALSEQUESTRIN"/>
    <property type="match status" value="1"/>
</dbReference>
<comment type="subcellular location">
    <subcellularLocation>
        <location evidence="1">Sarcoplasmic reticulum lumen</location>
    </subcellularLocation>
</comment>
<dbReference type="InterPro" id="IPR001393">
    <property type="entry name" value="Calsequestrin"/>
</dbReference>
<feature type="signal peptide" evidence="8">
    <location>
        <begin position="1"/>
        <end position="18"/>
    </location>
</feature>
<dbReference type="Pfam" id="PF01216">
    <property type="entry name" value="Calsequestrin"/>
    <property type="match status" value="2"/>
</dbReference>
<reference evidence="9 10" key="1">
    <citation type="submission" date="2015-09" db="EMBL/GenBank/DDBJ databases">
        <title>Draft genome of the parasitic nematode Teladorsagia circumcincta isolate WARC Sus (inbred).</title>
        <authorList>
            <person name="Mitreva M."/>
        </authorList>
    </citation>
    <scope>NUCLEOTIDE SEQUENCE [LARGE SCALE GENOMIC DNA]</scope>
    <source>
        <strain evidence="9 10">S</strain>
    </source>
</reference>
<evidence type="ECO:0000313" key="10">
    <source>
        <dbReference type="Proteomes" id="UP000230423"/>
    </source>
</evidence>
<dbReference type="GO" id="GO:0005509">
    <property type="term" value="F:calcium ion binding"/>
    <property type="evidence" value="ECO:0007669"/>
    <property type="project" value="InterPro"/>
</dbReference>
<dbReference type="CDD" id="cd02981">
    <property type="entry name" value="PDI_b_family"/>
    <property type="match status" value="1"/>
</dbReference>
<feature type="compositionally biased region" description="Acidic residues" evidence="7">
    <location>
        <begin position="445"/>
        <end position="454"/>
    </location>
</feature>
<evidence type="ECO:0000256" key="6">
    <source>
        <dbReference type="RuleBase" id="RU000648"/>
    </source>
</evidence>
<evidence type="ECO:0000256" key="1">
    <source>
        <dbReference type="ARBA" id="ARBA00004564"/>
    </source>
</evidence>
<dbReference type="FunFam" id="3.40.30.10:FF:000346">
    <property type="entry name" value="Calsequestrin"/>
    <property type="match status" value="1"/>
</dbReference>
<dbReference type="FunFam" id="3.40.30.10:FF:000344">
    <property type="entry name" value="Calsequestrin"/>
    <property type="match status" value="2"/>
</dbReference>
<dbReference type="AlphaFoldDB" id="A0A2G9UVL9"/>
<dbReference type="Proteomes" id="UP000230423">
    <property type="component" value="Unassembled WGS sequence"/>
</dbReference>
<dbReference type="PRINTS" id="PR00312">
    <property type="entry name" value="CALSEQUESTRN"/>
</dbReference>
<comment type="function">
    <text evidence="6">Calsequestrin is a high-capacity, moderate affinity, calcium-binding protein and thus acts as an internal calcium store in muscle.</text>
</comment>
<evidence type="ECO:0000256" key="2">
    <source>
        <dbReference type="ARBA" id="ARBA00010987"/>
    </source>
</evidence>
<dbReference type="GO" id="GO:0033018">
    <property type="term" value="C:sarcoplasmic reticulum lumen"/>
    <property type="evidence" value="ECO:0007669"/>
    <property type="project" value="UniProtKB-SubCell"/>
</dbReference>
<dbReference type="SUPFAM" id="SSF52833">
    <property type="entry name" value="Thioredoxin-like"/>
    <property type="match status" value="4"/>
</dbReference>
<sequence length="471" mass="54228">MIWCRLLGLATLVTFASAAQKTDDLECMFLGYPDLEYDGFDRTEVLTEKNFNKTVFAEDAKSVVFFNDVEEDDPELDQFLFQLSAQIMTKRGYNFFTVNTTKEIKLRKQEEVDKGEDTIHVYKDGFKIEYHGVRDPETFVGWMMDIPDDPVTIINDEHDLEEFEDLDDEVVRIIGYFEPGSAALKEFEEAAEDFMGEIEFFAVVTSKWARKVGLKRVGEVQMLRPFEEDPLFAPSSADTALKEFEEAAEDFMGEIEFFAVVTSKWARKVGLKRVGEVQMLRPFEEDPLFAPSSADTEEEFEDWVEKHKEPVMQKLTLENYFNVWKDPEEDERLILAFVDEETREGRAMKKLLDKIADENAEHAGTLEIVLIDPDEFPLMVDVWEDMFGIDIEEGPQIGLVDISEKEGIWFDISQVNLDDPKKHSDSNFEVLQTWIDQIMSGSITLDDDDDDEPEPSPPPPPSKGKKNKKEL</sequence>